<dbReference type="Gene3D" id="1.10.510.10">
    <property type="entry name" value="Transferase(Phosphotransferase) domain 1"/>
    <property type="match status" value="1"/>
</dbReference>
<dbReference type="SUPFAM" id="SSF56112">
    <property type="entry name" value="Protein kinase-like (PK-like)"/>
    <property type="match status" value="1"/>
</dbReference>
<dbReference type="GO" id="GO:0004713">
    <property type="term" value="F:protein tyrosine kinase activity"/>
    <property type="evidence" value="ECO:0007669"/>
    <property type="project" value="InterPro"/>
</dbReference>
<dbReference type="STRING" id="81972.D7MWF0"/>
<evidence type="ECO:0000256" key="5">
    <source>
        <dbReference type="ARBA" id="ARBA00023136"/>
    </source>
</evidence>
<feature type="domain" description="Protein kinase" evidence="8">
    <location>
        <begin position="250"/>
        <end position="357"/>
    </location>
</feature>
<dbReference type="InterPro" id="IPR001245">
    <property type="entry name" value="Ser-Thr/Tyr_kinase_cat_dom"/>
</dbReference>
<keyword evidence="10" id="KW-1185">Reference proteome</keyword>
<feature type="non-terminal residue" evidence="9">
    <location>
        <position position="357"/>
    </location>
</feature>
<keyword evidence="6" id="KW-0547">Nucleotide-binding</keyword>
<sequence>LPQELISKAITNKNVTEKLSFDWYVDNREDQALIYLHFAEIQTLKGNDTREFDIIWKGNDGNITISAYRPSKFQLETLYNTSPMKCKFMQCTVELVMTKSSTLPPMINAMEAYQIIEFPDAETNPEDGINCSNTNASIPPRIISLNLGWNSLTGPIPLALRNREKKGLKLVVQGNPNLCLSDSCKNKKVLVPVFASLASMAALIALLGLIFVLRKKKPLSKVATRELPRKSSIFAKNKKFTYLEVVELTDNFKRVLGEGGFGVVYHGSLSDTEPVAVKVLSESSVQGYKEFKAEVELLLRVHHINLVSLVGYCDEGGHLALIYEYMANGDLKQHLSECSGPTLKWASRLKIAIEAAQ</sequence>
<dbReference type="SMART" id="SM00219">
    <property type="entry name" value="TyrKc"/>
    <property type="match status" value="1"/>
</dbReference>
<dbReference type="AlphaFoldDB" id="D7MWF0"/>
<name>D7MWF0_ARALL</name>
<dbReference type="HOGENOM" id="CLU_964258_0_0_1"/>
<dbReference type="PANTHER" id="PTHR45631">
    <property type="entry name" value="OS07G0107800 PROTEIN-RELATED"/>
    <property type="match status" value="1"/>
</dbReference>
<evidence type="ECO:0000259" key="8">
    <source>
        <dbReference type="PROSITE" id="PS50011"/>
    </source>
</evidence>
<evidence type="ECO:0000256" key="6">
    <source>
        <dbReference type="PROSITE-ProRule" id="PRU10141"/>
    </source>
</evidence>
<evidence type="ECO:0000313" key="10">
    <source>
        <dbReference type="Proteomes" id="UP000008694"/>
    </source>
</evidence>
<evidence type="ECO:0000256" key="1">
    <source>
        <dbReference type="ARBA" id="ARBA00004167"/>
    </source>
</evidence>
<dbReference type="InterPro" id="IPR011009">
    <property type="entry name" value="Kinase-like_dom_sf"/>
</dbReference>
<keyword evidence="4 7" id="KW-1133">Transmembrane helix</keyword>
<gene>
    <name evidence="9" type="ORF">ARALYDRAFT_655616</name>
</gene>
<protein>
    <submittedName>
        <fullName evidence="9">Predicted protein</fullName>
    </submittedName>
</protein>
<organism evidence="10">
    <name type="scientific">Arabidopsis lyrata subsp. lyrata</name>
    <name type="common">Lyre-leaved rock-cress</name>
    <dbReference type="NCBI Taxonomy" id="81972"/>
    <lineage>
        <taxon>Eukaryota</taxon>
        <taxon>Viridiplantae</taxon>
        <taxon>Streptophyta</taxon>
        <taxon>Embryophyta</taxon>
        <taxon>Tracheophyta</taxon>
        <taxon>Spermatophyta</taxon>
        <taxon>Magnoliopsida</taxon>
        <taxon>eudicotyledons</taxon>
        <taxon>Gunneridae</taxon>
        <taxon>Pentapetalae</taxon>
        <taxon>rosids</taxon>
        <taxon>malvids</taxon>
        <taxon>Brassicales</taxon>
        <taxon>Brassicaceae</taxon>
        <taxon>Camelineae</taxon>
        <taxon>Arabidopsis</taxon>
    </lineage>
</organism>
<evidence type="ECO:0000256" key="2">
    <source>
        <dbReference type="ARBA" id="ARBA00022692"/>
    </source>
</evidence>
<dbReference type="GO" id="GO:0005524">
    <property type="term" value="F:ATP binding"/>
    <property type="evidence" value="ECO:0007669"/>
    <property type="project" value="UniProtKB-UniRule"/>
</dbReference>
<accession>D7MWF0</accession>
<dbReference type="InterPro" id="IPR017441">
    <property type="entry name" value="Protein_kinase_ATP_BS"/>
</dbReference>
<feature type="transmembrane region" description="Helical" evidence="7">
    <location>
        <begin position="189"/>
        <end position="213"/>
    </location>
</feature>
<keyword evidence="5 7" id="KW-0472">Membrane</keyword>
<dbReference type="GO" id="GO:0016020">
    <property type="term" value="C:membrane"/>
    <property type="evidence" value="ECO:0007669"/>
    <property type="project" value="UniProtKB-SubCell"/>
</dbReference>
<feature type="non-terminal residue" evidence="9">
    <location>
        <position position="1"/>
    </location>
</feature>
<keyword evidence="6" id="KW-0067">ATP-binding</keyword>
<dbReference type="InterPro" id="IPR000719">
    <property type="entry name" value="Prot_kinase_dom"/>
</dbReference>
<keyword evidence="2 7" id="KW-0812">Transmembrane</keyword>
<proteinExistence type="predicted"/>
<comment type="subcellular location">
    <subcellularLocation>
        <location evidence="1">Membrane</location>
        <topology evidence="1">Single-pass membrane protein</topology>
    </subcellularLocation>
</comment>
<dbReference type="Pfam" id="PF07714">
    <property type="entry name" value="PK_Tyr_Ser-Thr"/>
    <property type="match status" value="1"/>
</dbReference>
<dbReference type="Pfam" id="PF12819">
    <property type="entry name" value="Malectin_like"/>
    <property type="match status" value="1"/>
</dbReference>
<reference evidence="10" key="1">
    <citation type="journal article" date="2011" name="Nat. Genet.">
        <title>The Arabidopsis lyrata genome sequence and the basis of rapid genome size change.</title>
        <authorList>
            <person name="Hu T.T."/>
            <person name="Pattyn P."/>
            <person name="Bakker E.G."/>
            <person name="Cao J."/>
            <person name="Cheng J.-F."/>
            <person name="Clark R.M."/>
            <person name="Fahlgren N."/>
            <person name="Fawcett J.A."/>
            <person name="Grimwood J."/>
            <person name="Gundlach H."/>
            <person name="Haberer G."/>
            <person name="Hollister J.D."/>
            <person name="Ossowski S."/>
            <person name="Ottilar R.P."/>
            <person name="Salamov A.A."/>
            <person name="Schneeberger K."/>
            <person name="Spannagl M."/>
            <person name="Wang X."/>
            <person name="Yang L."/>
            <person name="Nasrallah M.E."/>
            <person name="Bergelson J."/>
            <person name="Carrington J.C."/>
            <person name="Gaut B.S."/>
            <person name="Schmutz J."/>
            <person name="Mayer K.F.X."/>
            <person name="Van de Peer Y."/>
            <person name="Grigoriev I.V."/>
            <person name="Nordborg M."/>
            <person name="Weigel D."/>
            <person name="Guo Y.-L."/>
        </authorList>
    </citation>
    <scope>NUCLEOTIDE SEQUENCE [LARGE SCALE GENOMIC DNA]</scope>
    <source>
        <strain evidence="10">cv. MN47</strain>
    </source>
</reference>
<evidence type="ECO:0000313" key="9">
    <source>
        <dbReference type="EMBL" id="EFH39133.1"/>
    </source>
</evidence>
<evidence type="ECO:0000256" key="7">
    <source>
        <dbReference type="SAM" id="Phobius"/>
    </source>
</evidence>
<evidence type="ECO:0000256" key="3">
    <source>
        <dbReference type="ARBA" id="ARBA00022729"/>
    </source>
</evidence>
<dbReference type="Gramene" id="Al_scaffold_0109_2">
    <property type="protein sequence ID" value="Al_scaffold_0109_2"/>
    <property type="gene ID" value="Al_scaffold_0109_2"/>
</dbReference>
<evidence type="ECO:0000256" key="4">
    <source>
        <dbReference type="ARBA" id="ARBA00022989"/>
    </source>
</evidence>
<dbReference type="Proteomes" id="UP000008694">
    <property type="component" value="Unassembled WGS sequence"/>
</dbReference>
<dbReference type="InterPro" id="IPR020635">
    <property type="entry name" value="Tyr_kinase_cat_dom"/>
</dbReference>
<feature type="binding site" evidence="6">
    <location>
        <position position="278"/>
    </location>
    <ligand>
        <name>ATP</name>
        <dbReference type="ChEBI" id="CHEBI:30616"/>
    </ligand>
</feature>
<dbReference type="PROSITE" id="PS50011">
    <property type="entry name" value="PROTEIN_KINASE_DOM"/>
    <property type="match status" value="1"/>
</dbReference>
<dbReference type="InterPro" id="IPR024788">
    <property type="entry name" value="Malectin-like_Carb-bd_dom"/>
</dbReference>
<dbReference type="PROSITE" id="PS00107">
    <property type="entry name" value="PROTEIN_KINASE_ATP"/>
    <property type="match status" value="1"/>
</dbReference>
<dbReference type="FunFam" id="3.30.200.20:FF:000394">
    <property type="entry name" value="Leucine-rich repeat receptor-like protein kinase"/>
    <property type="match status" value="1"/>
</dbReference>
<keyword evidence="3" id="KW-0732">Signal</keyword>
<dbReference type="EMBL" id="GL348794">
    <property type="protein sequence ID" value="EFH39133.1"/>
    <property type="molecule type" value="Genomic_DNA"/>
</dbReference>
<dbReference type="PANTHER" id="PTHR45631:SF97">
    <property type="entry name" value="LEUCINE-RICH REPEAT PROTEIN KINASE FAMILY PROTEIN"/>
    <property type="match status" value="1"/>
</dbReference>